<keyword evidence="5 12" id="KW-0813">Transport</keyword>
<keyword evidence="7 12" id="KW-0997">Cell inner membrane</keyword>
<sequence length="66" mass="7252">MSEFFAMGGYAVFVWPSYAVAFGVMAGLVAWAWISARRGEAEVERLRAAGLDTRRRSADAVRENPA</sequence>
<evidence type="ECO:0000256" key="3">
    <source>
        <dbReference type="ARBA" id="ARBA00008741"/>
    </source>
</evidence>
<proteinExistence type="inferred from homology"/>
<comment type="similarity">
    <text evidence="3 12">Belongs to the CcmD/CycX/HelD family.</text>
</comment>
<keyword evidence="11 12" id="KW-0472">Membrane</keyword>
<evidence type="ECO:0000256" key="5">
    <source>
        <dbReference type="ARBA" id="ARBA00022448"/>
    </source>
</evidence>
<dbReference type="AlphaFoldDB" id="A0A918XNU6"/>
<dbReference type="GO" id="GO:0015886">
    <property type="term" value="P:heme transport"/>
    <property type="evidence" value="ECO:0007669"/>
    <property type="project" value="InterPro"/>
</dbReference>
<gene>
    <name evidence="13" type="ORF">GCM10017083_08620</name>
</gene>
<name>A0A918XNU6_9PROT</name>
<keyword evidence="8 12" id="KW-0812">Transmembrane</keyword>
<evidence type="ECO:0000256" key="11">
    <source>
        <dbReference type="ARBA" id="ARBA00023136"/>
    </source>
</evidence>
<evidence type="ECO:0000313" key="13">
    <source>
        <dbReference type="EMBL" id="GHD43011.1"/>
    </source>
</evidence>
<feature type="transmembrane region" description="Helical" evidence="12">
    <location>
        <begin position="12"/>
        <end position="34"/>
    </location>
</feature>
<dbReference type="NCBIfam" id="TIGR03141">
    <property type="entry name" value="cytochro_ccmD"/>
    <property type="match status" value="1"/>
</dbReference>
<protein>
    <recommendedName>
        <fullName evidence="4 12">Heme exporter protein D</fullName>
    </recommendedName>
</protein>
<reference evidence="13" key="2">
    <citation type="submission" date="2020-09" db="EMBL/GenBank/DDBJ databases">
        <authorList>
            <person name="Sun Q."/>
            <person name="Kim S."/>
        </authorList>
    </citation>
    <scope>NUCLEOTIDE SEQUENCE</scope>
    <source>
        <strain evidence="13">KCTC 42651</strain>
    </source>
</reference>
<evidence type="ECO:0000256" key="2">
    <source>
        <dbReference type="ARBA" id="ARBA00004377"/>
    </source>
</evidence>
<dbReference type="Pfam" id="PF04995">
    <property type="entry name" value="CcmD"/>
    <property type="match status" value="1"/>
</dbReference>
<accession>A0A918XNU6</accession>
<evidence type="ECO:0000256" key="9">
    <source>
        <dbReference type="ARBA" id="ARBA00022748"/>
    </source>
</evidence>
<comment type="subcellular location">
    <subcellularLocation>
        <location evidence="2 12">Cell inner membrane</location>
        <topology evidence="2 12">Single-pass membrane protein</topology>
    </subcellularLocation>
</comment>
<evidence type="ECO:0000256" key="6">
    <source>
        <dbReference type="ARBA" id="ARBA00022475"/>
    </source>
</evidence>
<evidence type="ECO:0000256" key="10">
    <source>
        <dbReference type="ARBA" id="ARBA00022989"/>
    </source>
</evidence>
<evidence type="ECO:0000313" key="14">
    <source>
        <dbReference type="Proteomes" id="UP000630353"/>
    </source>
</evidence>
<organism evidence="13 14">
    <name type="scientific">Thalassobaculum fulvum</name>
    <dbReference type="NCBI Taxonomy" id="1633335"/>
    <lineage>
        <taxon>Bacteria</taxon>
        <taxon>Pseudomonadati</taxon>
        <taxon>Pseudomonadota</taxon>
        <taxon>Alphaproteobacteria</taxon>
        <taxon>Rhodospirillales</taxon>
        <taxon>Thalassobaculaceae</taxon>
        <taxon>Thalassobaculum</taxon>
    </lineage>
</organism>
<dbReference type="GO" id="GO:0005886">
    <property type="term" value="C:plasma membrane"/>
    <property type="evidence" value="ECO:0007669"/>
    <property type="project" value="UniProtKB-SubCell"/>
</dbReference>
<evidence type="ECO:0000256" key="8">
    <source>
        <dbReference type="ARBA" id="ARBA00022692"/>
    </source>
</evidence>
<evidence type="ECO:0000256" key="4">
    <source>
        <dbReference type="ARBA" id="ARBA00016461"/>
    </source>
</evidence>
<comment type="caution">
    <text evidence="13">The sequence shown here is derived from an EMBL/GenBank/DDBJ whole genome shotgun (WGS) entry which is preliminary data.</text>
</comment>
<evidence type="ECO:0000256" key="7">
    <source>
        <dbReference type="ARBA" id="ARBA00022519"/>
    </source>
</evidence>
<dbReference type="Proteomes" id="UP000630353">
    <property type="component" value="Unassembled WGS sequence"/>
</dbReference>
<reference evidence="13" key="1">
    <citation type="journal article" date="2014" name="Int. J. Syst. Evol. Microbiol.">
        <title>Complete genome sequence of Corynebacterium casei LMG S-19264T (=DSM 44701T), isolated from a smear-ripened cheese.</title>
        <authorList>
            <consortium name="US DOE Joint Genome Institute (JGI-PGF)"/>
            <person name="Walter F."/>
            <person name="Albersmeier A."/>
            <person name="Kalinowski J."/>
            <person name="Ruckert C."/>
        </authorList>
    </citation>
    <scope>NUCLEOTIDE SEQUENCE</scope>
    <source>
        <strain evidence="13">KCTC 42651</strain>
    </source>
</reference>
<dbReference type="RefSeq" id="WP_189987702.1">
    <property type="nucleotide sequence ID" value="NZ_BMZS01000002.1"/>
</dbReference>
<keyword evidence="6 12" id="KW-1003">Cell membrane</keyword>
<dbReference type="EMBL" id="BMZS01000002">
    <property type="protein sequence ID" value="GHD43011.1"/>
    <property type="molecule type" value="Genomic_DNA"/>
</dbReference>
<keyword evidence="9 12" id="KW-0201">Cytochrome c-type biogenesis</keyword>
<evidence type="ECO:0000256" key="1">
    <source>
        <dbReference type="ARBA" id="ARBA00002442"/>
    </source>
</evidence>
<keyword evidence="10 12" id="KW-1133">Transmembrane helix</keyword>
<comment type="function">
    <text evidence="1 12">Required for the export of heme to the periplasm for the biogenesis of c-type cytochromes.</text>
</comment>
<evidence type="ECO:0000256" key="12">
    <source>
        <dbReference type="RuleBase" id="RU363101"/>
    </source>
</evidence>
<keyword evidence="14" id="KW-1185">Reference proteome</keyword>
<dbReference type="InterPro" id="IPR007078">
    <property type="entry name" value="Haem_export_protD_CcmD"/>
</dbReference>
<dbReference type="GO" id="GO:0017004">
    <property type="term" value="P:cytochrome complex assembly"/>
    <property type="evidence" value="ECO:0007669"/>
    <property type="project" value="UniProtKB-KW"/>
</dbReference>